<evidence type="ECO:0000313" key="4">
    <source>
        <dbReference type="Proteomes" id="UP000694523"/>
    </source>
</evidence>
<protein>
    <recommendedName>
        <fullName evidence="2">Hypoxia-inducible factor alpha subunit-like domain-containing protein</fullName>
    </recommendedName>
</protein>
<name>A0A8C6TXI3_9GOBI</name>
<accession>A0A8C6TXI3</accession>
<organism evidence="3 4">
    <name type="scientific">Neogobius melanostomus</name>
    <name type="common">round goby</name>
    <dbReference type="NCBI Taxonomy" id="47308"/>
    <lineage>
        <taxon>Eukaryota</taxon>
        <taxon>Metazoa</taxon>
        <taxon>Chordata</taxon>
        <taxon>Craniata</taxon>
        <taxon>Vertebrata</taxon>
        <taxon>Euteleostomi</taxon>
        <taxon>Actinopterygii</taxon>
        <taxon>Neopterygii</taxon>
        <taxon>Teleostei</taxon>
        <taxon>Neoteleostei</taxon>
        <taxon>Acanthomorphata</taxon>
        <taxon>Gobiaria</taxon>
        <taxon>Gobiiformes</taxon>
        <taxon>Gobioidei</taxon>
        <taxon>Gobiidae</taxon>
        <taxon>Benthophilinae</taxon>
        <taxon>Neogobiini</taxon>
        <taxon>Neogobius</taxon>
    </lineage>
</organism>
<sequence>MDTSGVERFFALWPEDMLHTDRGSDCLSLQHMDDMDLDTLAPYISMDDDFQLSVLTVPEESQLPCPNGLAPECRKRYAPPQFLSSLASEALCNGCLEEDSQPDEVLPGSGWSQLLTDKDPVLGGVQCERSGTGKSIRL</sequence>
<evidence type="ECO:0000313" key="3">
    <source>
        <dbReference type="Ensembl" id="ENSNMLP00000028139.1"/>
    </source>
</evidence>
<dbReference type="Proteomes" id="UP000694523">
    <property type="component" value="Unplaced"/>
</dbReference>
<reference evidence="3" key="1">
    <citation type="submission" date="2025-08" db="UniProtKB">
        <authorList>
            <consortium name="Ensembl"/>
        </authorList>
    </citation>
    <scope>IDENTIFICATION</scope>
</reference>
<evidence type="ECO:0000259" key="2">
    <source>
        <dbReference type="Pfam" id="PF11413"/>
    </source>
</evidence>
<evidence type="ECO:0000256" key="1">
    <source>
        <dbReference type="ARBA" id="ARBA00022737"/>
    </source>
</evidence>
<proteinExistence type="predicted"/>
<dbReference type="InterPro" id="IPR021537">
    <property type="entry name" value="HIF_alpha-like"/>
</dbReference>
<dbReference type="AlphaFoldDB" id="A0A8C6TXI3"/>
<reference evidence="3" key="2">
    <citation type="submission" date="2025-09" db="UniProtKB">
        <authorList>
            <consortium name="Ensembl"/>
        </authorList>
    </citation>
    <scope>IDENTIFICATION</scope>
</reference>
<dbReference type="Pfam" id="PF11413">
    <property type="entry name" value="HIF-1"/>
    <property type="match status" value="1"/>
</dbReference>
<keyword evidence="1" id="KW-0677">Repeat</keyword>
<dbReference type="Ensembl" id="ENSNMLT00000031426.1">
    <property type="protein sequence ID" value="ENSNMLP00000028139.1"/>
    <property type="gene ID" value="ENSNMLG00000017911.1"/>
</dbReference>
<feature type="domain" description="Hypoxia-inducible factor alpha subunit-like" evidence="2">
    <location>
        <begin position="29"/>
        <end position="56"/>
    </location>
</feature>
<keyword evidence="4" id="KW-1185">Reference proteome</keyword>